<reference evidence="1" key="1">
    <citation type="journal article" date="2015" name="PeerJ">
        <title>First genomic representation of candidate bacterial phylum KSB3 points to enhanced environmental sensing as a trigger of wastewater bulking.</title>
        <authorList>
            <person name="Sekiguchi Y."/>
            <person name="Ohashi A."/>
            <person name="Parks D.H."/>
            <person name="Yamauchi T."/>
            <person name="Tyson G.W."/>
            <person name="Hugenholtz P."/>
        </authorList>
    </citation>
    <scope>NUCLEOTIDE SEQUENCE [LARGE SCALE GENOMIC DNA]</scope>
</reference>
<dbReference type="EMBL" id="DF820463">
    <property type="protein sequence ID" value="GAK55284.1"/>
    <property type="molecule type" value="Genomic_DNA"/>
</dbReference>
<evidence type="ECO:0000313" key="2">
    <source>
        <dbReference type="Proteomes" id="UP000030661"/>
    </source>
</evidence>
<evidence type="ECO:0000313" key="1">
    <source>
        <dbReference type="EMBL" id="GAK55284.1"/>
    </source>
</evidence>
<dbReference type="HOGENOM" id="CLU_2341066_0_0_0"/>
<dbReference type="Proteomes" id="UP000030661">
    <property type="component" value="Unassembled WGS sequence"/>
</dbReference>
<dbReference type="STRING" id="1499967.U27_02116"/>
<protein>
    <submittedName>
        <fullName evidence="1">Uncharacterized protein</fullName>
    </submittedName>
</protein>
<dbReference type="AlphaFoldDB" id="A0A0S6WA91"/>
<name>A0A0S6WA91_VECG1</name>
<accession>A0A0S6WA91</accession>
<sequence>MTGWLHKKNGGQYRMATLLIDKVNERIPALYETASEAEKQQIRQVIEDIFRLFTRRQNADAMNDQLRRKAIAFARNHWTFPLDWSRHKLTREELNVR</sequence>
<keyword evidence="2" id="KW-1185">Reference proteome</keyword>
<organism evidence="1">
    <name type="scientific">Vecturithrix granuli</name>
    <dbReference type="NCBI Taxonomy" id="1499967"/>
    <lineage>
        <taxon>Bacteria</taxon>
        <taxon>Candidatus Moduliflexota</taxon>
        <taxon>Candidatus Vecturitrichia</taxon>
        <taxon>Candidatus Vecturitrichales</taxon>
        <taxon>Candidatus Vecturitrichaceae</taxon>
        <taxon>Candidatus Vecturithrix</taxon>
    </lineage>
</organism>
<gene>
    <name evidence="1" type="ORF">U27_02116</name>
</gene>
<proteinExistence type="predicted"/>